<gene>
    <name evidence="2" type="ORF">L195_g043731</name>
</gene>
<name>A0A2K3MA29_TRIPR</name>
<reference evidence="2 3" key="2">
    <citation type="journal article" date="2017" name="Front. Plant Sci.">
        <title>Gene Classification and Mining of Molecular Markers Useful in Red Clover (Trifolium pratense) Breeding.</title>
        <authorList>
            <person name="Istvanek J."/>
            <person name="Dluhosova J."/>
            <person name="Dluhos P."/>
            <person name="Patkova L."/>
            <person name="Nedelnik J."/>
            <person name="Repkova J."/>
        </authorList>
    </citation>
    <scope>NUCLEOTIDE SEQUENCE [LARGE SCALE GENOMIC DNA]</scope>
    <source>
        <strain evidence="3">cv. Tatra</strain>
        <tissue evidence="2">Young leaves</tissue>
    </source>
</reference>
<reference evidence="2 3" key="1">
    <citation type="journal article" date="2014" name="Am. J. Bot.">
        <title>Genome assembly and annotation for red clover (Trifolium pratense; Fabaceae).</title>
        <authorList>
            <person name="Istvanek J."/>
            <person name="Jaros M."/>
            <person name="Krenek A."/>
            <person name="Repkova J."/>
        </authorList>
    </citation>
    <scope>NUCLEOTIDE SEQUENCE [LARGE SCALE GENOMIC DNA]</scope>
    <source>
        <strain evidence="3">cv. Tatra</strain>
        <tissue evidence="2">Young leaves</tissue>
    </source>
</reference>
<dbReference type="AlphaFoldDB" id="A0A2K3MA29"/>
<evidence type="ECO:0000313" key="3">
    <source>
        <dbReference type="Proteomes" id="UP000236291"/>
    </source>
</evidence>
<evidence type="ECO:0000313" key="2">
    <source>
        <dbReference type="EMBL" id="PNX87638.1"/>
    </source>
</evidence>
<protein>
    <submittedName>
        <fullName evidence="2">Uncharacterized protein</fullName>
    </submittedName>
</protein>
<dbReference type="EMBL" id="ASHM01054362">
    <property type="protein sequence ID" value="PNX87638.1"/>
    <property type="molecule type" value="Genomic_DNA"/>
</dbReference>
<comment type="caution">
    <text evidence="2">The sequence shown here is derived from an EMBL/GenBank/DDBJ whole genome shotgun (WGS) entry which is preliminary data.</text>
</comment>
<sequence>RWIEFDDDGQDTGEDDDGDDDVGGGDFDDR</sequence>
<dbReference type="Proteomes" id="UP000236291">
    <property type="component" value="Unassembled WGS sequence"/>
</dbReference>
<feature type="non-terminal residue" evidence="2">
    <location>
        <position position="1"/>
    </location>
</feature>
<organism evidence="2 3">
    <name type="scientific">Trifolium pratense</name>
    <name type="common">Red clover</name>
    <dbReference type="NCBI Taxonomy" id="57577"/>
    <lineage>
        <taxon>Eukaryota</taxon>
        <taxon>Viridiplantae</taxon>
        <taxon>Streptophyta</taxon>
        <taxon>Embryophyta</taxon>
        <taxon>Tracheophyta</taxon>
        <taxon>Spermatophyta</taxon>
        <taxon>Magnoliopsida</taxon>
        <taxon>eudicotyledons</taxon>
        <taxon>Gunneridae</taxon>
        <taxon>Pentapetalae</taxon>
        <taxon>rosids</taxon>
        <taxon>fabids</taxon>
        <taxon>Fabales</taxon>
        <taxon>Fabaceae</taxon>
        <taxon>Papilionoideae</taxon>
        <taxon>50 kb inversion clade</taxon>
        <taxon>NPAAA clade</taxon>
        <taxon>Hologalegina</taxon>
        <taxon>IRL clade</taxon>
        <taxon>Trifolieae</taxon>
        <taxon>Trifolium</taxon>
    </lineage>
</organism>
<evidence type="ECO:0000256" key="1">
    <source>
        <dbReference type="SAM" id="MobiDB-lite"/>
    </source>
</evidence>
<feature type="region of interest" description="Disordered" evidence="1">
    <location>
        <begin position="1"/>
        <end position="30"/>
    </location>
</feature>
<proteinExistence type="predicted"/>
<accession>A0A2K3MA29</accession>